<dbReference type="SMART" id="SM00400">
    <property type="entry name" value="ZnF_CHCC"/>
    <property type="match status" value="1"/>
</dbReference>
<feature type="region of interest" description="Disordered" evidence="15">
    <location>
        <begin position="520"/>
        <end position="550"/>
    </location>
</feature>
<dbReference type="Gene3D" id="3.40.1360.10">
    <property type="match status" value="1"/>
</dbReference>
<dbReference type="Pfam" id="PF13155">
    <property type="entry name" value="Toprim_2"/>
    <property type="match status" value="1"/>
</dbReference>
<keyword evidence="3 12" id="KW-0808">Transferase</keyword>
<evidence type="ECO:0000256" key="13">
    <source>
        <dbReference type="PIRSR" id="PIRSR002811-1"/>
    </source>
</evidence>
<keyword evidence="5 12" id="KW-0235">DNA replication</keyword>
<dbReference type="Pfam" id="PF08275">
    <property type="entry name" value="DNAG_N"/>
    <property type="match status" value="1"/>
</dbReference>
<evidence type="ECO:0000256" key="4">
    <source>
        <dbReference type="ARBA" id="ARBA00022695"/>
    </source>
</evidence>
<evidence type="ECO:0000256" key="10">
    <source>
        <dbReference type="ARBA" id="ARBA00023125"/>
    </source>
</evidence>
<dbReference type="NCBIfam" id="TIGR01391">
    <property type="entry name" value="dnaG"/>
    <property type="match status" value="1"/>
</dbReference>
<reference evidence="17 18" key="1">
    <citation type="submission" date="2018-04" db="EMBL/GenBank/DDBJ databases">
        <title>Genomic Encyclopedia of Archaeal and Bacterial Type Strains, Phase II (KMG-II): from individual species to whole genera.</title>
        <authorList>
            <person name="Goeker M."/>
        </authorList>
    </citation>
    <scope>NUCLEOTIDE SEQUENCE [LARGE SCALE GENOMIC DNA]</scope>
    <source>
        <strain evidence="17 18">DSM 18806</strain>
    </source>
</reference>
<keyword evidence="11 12" id="KW-0804">Transcription</keyword>
<keyword evidence="14" id="KW-0175">Coiled coil</keyword>
<keyword evidence="6 12" id="KW-0479">Metal-binding</keyword>
<dbReference type="InterPro" id="IPR019475">
    <property type="entry name" value="DNA_primase_DnaB-bd"/>
</dbReference>
<evidence type="ECO:0000256" key="11">
    <source>
        <dbReference type="ARBA" id="ARBA00023163"/>
    </source>
</evidence>
<dbReference type="SUPFAM" id="SSF56731">
    <property type="entry name" value="DNA primase core"/>
    <property type="match status" value="1"/>
</dbReference>
<comment type="similarity">
    <text evidence="12">Belongs to the DnaG primase family.</text>
</comment>
<dbReference type="HAMAP" id="MF_00974">
    <property type="entry name" value="DNA_primase_DnaG"/>
    <property type="match status" value="1"/>
</dbReference>
<comment type="caution">
    <text evidence="17">The sequence shown here is derived from an EMBL/GenBank/DDBJ whole genome shotgun (WGS) entry which is preliminary data.</text>
</comment>
<evidence type="ECO:0000256" key="3">
    <source>
        <dbReference type="ARBA" id="ARBA00022679"/>
    </source>
</evidence>
<comment type="cofactor">
    <cofactor evidence="12 13">
        <name>Zn(2+)</name>
        <dbReference type="ChEBI" id="CHEBI:29105"/>
    </cofactor>
    <text evidence="12 13">Binds 1 zinc ion per monomer.</text>
</comment>
<dbReference type="PANTHER" id="PTHR30313">
    <property type="entry name" value="DNA PRIMASE"/>
    <property type="match status" value="1"/>
</dbReference>
<accession>A0A2T5ILN2</accession>
<keyword evidence="10 12" id="KW-0238">DNA-binding</keyword>
<dbReference type="FunFam" id="3.90.580.10:FF:000001">
    <property type="entry name" value="DNA primase"/>
    <property type="match status" value="1"/>
</dbReference>
<dbReference type="InterPro" id="IPR013264">
    <property type="entry name" value="DNAG_N"/>
</dbReference>
<comment type="function">
    <text evidence="12">RNA polymerase that catalyzes the synthesis of short RNA molecules used as primers for DNA polymerase during DNA replication.</text>
</comment>
<keyword evidence="9" id="KW-0460">Magnesium</keyword>
<evidence type="ECO:0000256" key="5">
    <source>
        <dbReference type="ARBA" id="ARBA00022705"/>
    </source>
</evidence>
<comment type="catalytic activity">
    <reaction evidence="12">
        <text>ssDNA + n NTP = ssDNA/pppN(pN)n-1 hybrid + (n-1) diphosphate.</text>
        <dbReference type="EC" id="2.7.7.101"/>
    </reaction>
</comment>
<keyword evidence="8 12" id="KW-0862">Zinc</keyword>
<keyword evidence="7 12" id="KW-0863">Zinc-finger</keyword>
<comment type="subunit">
    <text evidence="12">Monomer. Interacts with DnaB.</text>
</comment>
<evidence type="ECO:0000256" key="8">
    <source>
        <dbReference type="ARBA" id="ARBA00022833"/>
    </source>
</evidence>
<feature type="compositionally biased region" description="Basic and acidic residues" evidence="15">
    <location>
        <begin position="523"/>
        <end position="538"/>
    </location>
</feature>
<evidence type="ECO:0000256" key="6">
    <source>
        <dbReference type="ARBA" id="ARBA00022723"/>
    </source>
</evidence>
<dbReference type="GO" id="GO:0008270">
    <property type="term" value="F:zinc ion binding"/>
    <property type="evidence" value="ECO:0007669"/>
    <property type="project" value="UniProtKB-UniRule"/>
</dbReference>
<protein>
    <recommendedName>
        <fullName evidence="12">DNA primase</fullName>
        <ecNumber evidence="12">2.7.7.101</ecNumber>
    </recommendedName>
</protein>
<proteinExistence type="inferred from homology"/>
<dbReference type="Gene3D" id="1.10.860.10">
    <property type="entry name" value="DNAb Helicase, Chain A"/>
    <property type="match status" value="1"/>
</dbReference>
<dbReference type="InterPro" id="IPR037068">
    <property type="entry name" value="DNA_primase_core_N_sf"/>
</dbReference>
<evidence type="ECO:0000256" key="7">
    <source>
        <dbReference type="ARBA" id="ARBA00022771"/>
    </source>
</evidence>
<dbReference type="SMART" id="SM00493">
    <property type="entry name" value="TOPRIM"/>
    <property type="match status" value="1"/>
</dbReference>
<evidence type="ECO:0000256" key="2">
    <source>
        <dbReference type="ARBA" id="ARBA00022515"/>
    </source>
</evidence>
<dbReference type="PANTHER" id="PTHR30313:SF2">
    <property type="entry name" value="DNA PRIMASE"/>
    <property type="match status" value="1"/>
</dbReference>
<dbReference type="GO" id="GO:0005737">
    <property type="term" value="C:cytoplasm"/>
    <property type="evidence" value="ECO:0007669"/>
    <property type="project" value="TreeGrafter"/>
</dbReference>
<keyword evidence="2 12" id="KW-0639">Primosome</keyword>
<feature type="coiled-coil region" evidence="14">
    <location>
        <begin position="652"/>
        <end position="679"/>
    </location>
</feature>
<evidence type="ECO:0000256" key="9">
    <source>
        <dbReference type="ARBA" id="ARBA00022842"/>
    </source>
</evidence>
<dbReference type="InterPro" id="IPR006295">
    <property type="entry name" value="DNA_primase_DnaG"/>
</dbReference>
<dbReference type="Proteomes" id="UP000244161">
    <property type="component" value="Unassembled WGS sequence"/>
</dbReference>
<dbReference type="Pfam" id="PF10410">
    <property type="entry name" value="DnaB_bind"/>
    <property type="match status" value="1"/>
</dbReference>
<dbReference type="EC" id="2.7.7.101" evidence="12"/>
<dbReference type="CDD" id="cd03364">
    <property type="entry name" value="TOPRIM_DnaG_primases"/>
    <property type="match status" value="1"/>
</dbReference>
<dbReference type="InterPro" id="IPR016136">
    <property type="entry name" value="DNA_helicase_N/primase_C"/>
</dbReference>
<keyword evidence="4 12" id="KW-0548">Nucleotidyltransferase</keyword>
<dbReference type="Gene3D" id="3.90.980.10">
    <property type="entry name" value="DNA primase, catalytic core, N-terminal domain"/>
    <property type="match status" value="1"/>
</dbReference>
<dbReference type="InterPro" id="IPR006171">
    <property type="entry name" value="TOPRIM_dom"/>
</dbReference>
<feature type="zinc finger region" description="CHC2-type" evidence="12 13">
    <location>
        <begin position="112"/>
        <end position="136"/>
    </location>
</feature>
<dbReference type="GO" id="GO:0006269">
    <property type="term" value="P:DNA replication, synthesis of primer"/>
    <property type="evidence" value="ECO:0007669"/>
    <property type="project" value="UniProtKB-UniRule"/>
</dbReference>
<dbReference type="InterPro" id="IPR034151">
    <property type="entry name" value="TOPRIM_DnaG_bac"/>
</dbReference>
<dbReference type="Gene3D" id="3.90.580.10">
    <property type="entry name" value="Zinc finger, CHC2-type domain"/>
    <property type="match status" value="1"/>
</dbReference>
<name>A0A2T5ILN2_9LACT</name>
<dbReference type="GO" id="GO:0003899">
    <property type="term" value="F:DNA-directed RNA polymerase activity"/>
    <property type="evidence" value="ECO:0007669"/>
    <property type="project" value="UniProtKB-UniRule"/>
</dbReference>
<dbReference type="InterPro" id="IPR036977">
    <property type="entry name" value="DNA_primase_Znf_CHC2"/>
</dbReference>
<evidence type="ECO:0000256" key="1">
    <source>
        <dbReference type="ARBA" id="ARBA00022478"/>
    </source>
</evidence>
<keyword evidence="1 12" id="KW-0240">DNA-directed RNA polymerase</keyword>
<dbReference type="GO" id="GO:1990077">
    <property type="term" value="C:primosome complex"/>
    <property type="evidence" value="ECO:0007669"/>
    <property type="project" value="UniProtKB-KW"/>
</dbReference>
<organism evidence="17 18">
    <name type="scientific">Trichococcus patagoniensis</name>
    <dbReference type="NCBI Taxonomy" id="382641"/>
    <lineage>
        <taxon>Bacteria</taxon>
        <taxon>Bacillati</taxon>
        <taxon>Bacillota</taxon>
        <taxon>Bacilli</taxon>
        <taxon>Lactobacillales</taxon>
        <taxon>Carnobacteriaceae</taxon>
        <taxon>Trichococcus</taxon>
    </lineage>
</organism>
<dbReference type="SUPFAM" id="SSF57783">
    <property type="entry name" value="Zinc beta-ribbon"/>
    <property type="match status" value="1"/>
</dbReference>
<dbReference type="PIRSF" id="PIRSF002811">
    <property type="entry name" value="DnaG"/>
    <property type="match status" value="1"/>
</dbReference>
<dbReference type="GO" id="GO:0000428">
    <property type="term" value="C:DNA-directed RNA polymerase complex"/>
    <property type="evidence" value="ECO:0007669"/>
    <property type="project" value="UniProtKB-KW"/>
</dbReference>
<evidence type="ECO:0000259" key="16">
    <source>
        <dbReference type="PROSITE" id="PS50880"/>
    </source>
</evidence>
<feature type="domain" description="Toprim" evidence="16">
    <location>
        <begin position="342"/>
        <end position="424"/>
    </location>
</feature>
<dbReference type="EMBL" id="QAOM01000007">
    <property type="protein sequence ID" value="PTQ84723.1"/>
    <property type="molecule type" value="Genomic_DNA"/>
</dbReference>
<evidence type="ECO:0000256" key="15">
    <source>
        <dbReference type="SAM" id="MobiDB-lite"/>
    </source>
</evidence>
<evidence type="ECO:0000256" key="14">
    <source>
        <dbReference type="SAM" id="Coils"/>
    </source>
</evidence>
<dbReference type="AlphaFoldDB" id="A0A2T5ILN2"/>
<evidence type="ECO:0000313" key="18">
    <source>
        <dbReference type="Proteomes" id="UP000244161"/>
    </source>
</evidence>
<dbReference type="InterPro" id="IPR050219">
    <property type="entry name" value="DnaG_primase"/>
</dbReference>
<keyword evidence="18" id="KW-1185">Reference proteome</keyword>
<dbReference type="Pfam" id="PF01807">
    <property type="entry name" value="Zn_ribbon_DnaG"/>
    <property type="match status" value="1"/>
</dbReference>
<dbReference type="InterPro" id="IPR030846">
    <property type="entry name" value="DnaG_bac"/>
</dbReference>
<gene>
    <name evidence="12" type="primary">dnaG</name>
    <name evidence="17" type="ORF">C8U37_10791</name>
</gene>
<comment type="domain">
    <text evidence="12">Contains an N-terminal zinc-binding domain, a central core domain that contains the primase activity, and a C-terminal DnaB-binding domain.</text>
</comment>
<dbReference type="PROSITE" id="PS50880">
    <property type="entry name" value="TOPRIM"/>
    <property type="match status" value="1"/>
</dbReference>
<evidence type="ECO:0000313" key="17">
    <source>
        <dbReference type="EMBL" id="PTQ84723.1"/>
    </source>
</evidence>
<evidence type="ECO:0000256" key="12">
    <source>
        <dbReference type="HAMAP-Rule" id="MF_00974"/>
    </source>
</evidence>
<dbReference type="InterPro" id="IPR002694">
    <property type="entry name" value="Znf_CHC2"/>
</dbReference>
<sequence>MGNILLLDVAHCLFIRYDGLDKVLVIGLSSQLAAAVTNRENICMCCADVVKSNLHLYARFYKMKIFLQGGRHLAERISEEKLAQIRTETNIVDVVSQYVQLKKRGKNHFGFCPFHDEKTPSFSVAEEKQIFHCFSCGRGGNVFTFLMDVEGISFVEAVIKTAELSNIELDFSYENHAQDNPLQSKKEKLIQIHEEAAAFYHQVLMNTVTGQAALDYMIQRGFTPETLKEYQIGFSPSNRTALFQMLKAKAFDESLLQESGIFTDRQGQNELFDRFSARIIFPLRNAKGKTVAFSGRILQATPVDDTGYHEAKYLNSPETLLFNKRDFLFNFDKARSEIRRHSEVILFEGYMDVISAWQAGVKNGVASMGTSLTDEQNRILTKTADKIVIAYDGDRPGVEATKRAIEILERNKHFDISIFPLEAGMDPDEYIQQKGPEAFVKALKNSRETVIQFYSRYLKMNLNLDSEKNRITYIETMLKALAPLDSLIERELYMKDIADEFSIPVDILQKQLKGYQQEVLQQRPEREPVRRTAPHDAAPHAMYPSTSKRKVTQAEQSEKQLLYRLFHFEEVWSYLNEIDADFNFIHDDYQTIYILYEEFFRQTGLVGNIDQFLDRINNQALQNVITEIEWFQLDSEVTYQEIQDLVHIIRDKSSLQDQLTKKQAEMKEARKKNDNERLKTIMLEIVSLSKELKATKK</sequence>
<dbReference type="GO" id="GO:0003677">
    <property type="term" value="F:DNA binding"/>
    <property type="evidence" value="ECO:0007669"/>
    <property type="project" value="UniProtKB-KW"/>
</dbReference>